<keyword evidence="1" id="KW-0472">Membrane</keyword>
<keyword evidence="1" id="KW-1133">Transmembrane helix</keyword>
<reference evidence="2 3" key="1">
    <citation type="submission" date="2018-02" db="EMBL/GenBank/DDBJ databases">
        <title>The genomes of Aspergillus section Nigri reveals drivers in fungal speciation.</title>
        <authorList>
            <consortium name="DOE Joint Genome Institute"/>
            <person name="Vesth T.C."/>
            <person name="Nybo J."/>
            <person name="Theobald S."/>
            <person name="Brandl J."/>
            <person name="Frisvad J.C."/>
            <person name="Nielsen K.F."/>
            <person name="Lyhne E.K."/>
            <person name="Kogle M.E."/>
            <person name="Kuo A."/>
            <person name="Riley R."/>
            <person name="Clum A."/>
            <person name="Nolan M."/>
            <person name="Lipzen A."/>
            <person name="Salamov A."/>
            <person name="Henrissat B."/>
            <person name="Wiebenga A."/>
            <person name="De vries R.P."/>
            <person name="Grigoriev I.V."/>
            <person name="Mortensen U.H."/>
            <person name="Andersen M.R."/>
            <person name="Baker S.E."/>
        </authorList>
    </citation>
    <scope>NUCLEOTIDE SEQUENCE [LARGE SCALE GENOMIC DNA]</scope>
    <source>
        <strain evidence="2 3">CBS 114.80</strain>
    </source>
</reference>
<sequence>MARLTVCALTVCSYYGAVSVDQHGSDRDVAGRVAHRSLRLQGTGRHQYIVRGVCQVVVVVVVVRSWLLLWYLFGIELEAVTINFGMNPHPSRCALIMLPISLSHDELVSTLVGLQAADCCFLSGPLSYYTSGPNFLVEFLPALVESLH</sequence>
<keyword evidence="3" id="KW-1185">Reference proteome</keyword>
<keyword evidence="1" id="KW-0812">Transmembrane</keyword>
<dbReference type="AlphaFoldDB" id="A0A2V5HWS2"/>
<dbReference type="EMBL" id="KZ825539">
    <property type="protein sequence ID" value="PYI28929.1"/>
    <property type="molecule type" value="Genomic_DNA"/>
</dbReference>
<dbReference type="Proteomes" id="UP000248817">
    <property type="component" value="Unassembled WGS sequence"/>
</dbReference>
<evidence type="ECO:0000256" key="1">
    <source>
        <dbReference type="SAM" id="Phobius"/>
    </source>
</evidence>
<protein>
    <submittedName>
        <fullName evidence="2">Uncharacterized protein</fullName>
    </submittedName>
</protein>
<gene>
    <name evidence="2" type="ORF">BP00DRAFT_249355</name>
</gene>
<feature type="transmembrane region" description="Helical" evidence="1">
    <location>
        <begin position="48"/>
        <end position="73"/>
    </location>
</feature>
<accession>A0A2V5HWS2</accession>
<organism evidence="2 3">
    <name type="scientific">Aspergillus indologenus CBS 114.80</name>
    <dbReference type="NCBI Taxonomy" id="1450541"/>
    <lineage>
        <taxon>Eukaryota</taxon>
        <taxon>Fungi</taxon>
        <taxon>Dikarya</taxon>
        <taxon>Ascomycota</taxon>
        <taxon>Pezizomycotina</taxon>
        <taxon>Eurotiomycetes</taxon>
        <taxon>Eurotiomycetidae</taxon>
        <taxon>Eurotiales</taxon>
        <taxon>Aspergillaceae</taxon>
        <taxon>Aspergillus</taxon>
        <taxon>Aspergillus subgen. Circumdati</taxon>
    </lineage>
</organism>
<proteinExistence type="predicted"/>
<evidence type="ECO:0000313" key="3">
    <source>
        <dbReference type="Proteomes" id="UP000248817"/>
    </source>
</evidence>
<evidence type="ECO:0000313" key="2">
    <source>
        <dbReference type="EMBL" id="PYI28929.1"/>
    </source>
</evidence>
<name>A0A2V5HWS2_9EURO</name>